<evidence type="ECO:0000313" key="3">
    <source>
        <dbReference type="Proteomes" id="UP001458880"/>
    </source>
</evidence>
<evidence type="ECO:0000256" key="1">
    <source>
        <dbReference type="SAM" id="MobiDB-lite"/>
    </source>
</evidence>
<feature type="compositionally biased region" description="Basic and acidic residues" evidence="1">
    <location>
        <begin position="143"/>
        <end position="163"/>
    </location>
</feature>
<dbReference type="AlphaFoldDB" id="A0AAW1K0I4"/>
<name>A0AAW1K0I4_POPJA</name>
<feature type="region of interest" description="Disordered" evidence="1">
    <location>
        <begin position="108"/>
        <end position="163"/>
    </location>
</feature>
<sequence>MVSADLTGRTFSVRYDETITAPKPGAAGIPQPSTFLEFHKLALLDTAMTRRFSRHLGARNCSAVDCRTKLTGLVVHSFVSPQIKIPYTWGKYRRSISADLIVRKKVHDNNKEHAMSGEKNEQKKTAPIPSVISNELHGVRKPMRNEGDTACENRCETREKKKR</sequence>
<feature type="compositionally biased region" description="Basic and acidic residues" evidence="1">
    <location>
        <begin position="108"/>
        <end position="124"/>
    </location>
</feature>
<organism evidence="2 3">
    <name type="scientific">Popillia japonica</name>
    <name type="common">Japanese beetle</name>
    <dbReference type="NCBI Taxonomy" id="7064"/>
    <lineage>
        <taxon>Eukaryota</taxon>
        <taxon>Metazoa</taxon>
        <taxon>Ecdysozoa</taxon>
        <taxon>Arthropoda</taxon>
        <taxon>Hexapoda</taxon>
        <taxon>Insecta</taxon>
        <taxon>Pterygota</taxon>
        <taxon>Neoptera</taxon>
        <taxon>Endopterygota</taxon>
        <taxon>Coleoptera</taxon>
        <taxon>Polyphaga</taxon>
        <taxon>Scarabaeiformia</taxon>
        <taxon>Scarabaeidae</taxon>
        <taxon>Rutelinae</taxon>
        <taxon>Popillia</taxon>
    </lineage>
</organism>
<evidence type="ECO:0000313" key="2">
    <source>
        <dbReference type="EMBL" id="KAK9710905.1"/>
    </source>
</evidence>
<protein>
    <submittedName>
        <fullName evidence="2">Uncharacterized protein</fullName>
    </submittedName>
</protein>
<comment type="caution">
    <text evidence="2">The sequence shown here is derived from an EMBL/GenBank/DDBJ whole genome shotgun (WGS) entry which is preliminary data.</text>
</comment>
<dbReference type="Proteomes" id="UP001458880">
    <property type="component" value="Unassembled WGS sequence"/>
</dbReference>
<accession>A0AAW1K0I4</accession>
<reference evidence="2 3" key="1">
    <citation type="journal article" date="2024" name="BMC Genomics">
        <title>De novo assembly and annotation of Popillia japonica's genome with initial clues to its potential as an invasive pest.</title>
        <authorList>
            <person name="Cucini C."/>
            <person name="Boschi S."/>
            <person name="Funari R."/>
            <person name="Cardaioli E."/>
            <person name="Iannotti N."/>
            <person name="Marturano G."/>
            <person name="Paoli F."/>
            <person name="Bruttini M."/>
            <person name="Carapelli A."/>
            <person name="Frati F."/>
            <person name="Nardi F."/>
        </authorList>
    </citation>
    <scope>NUCLEOTIDE SEQUENCE [LARGE SCALE GENOMIC DNA]</scope>
    <source>
        <strain evidence="2">DMR45628</strain>
    </source>
</reference>
<dbReference type="EMBL" id="JASPKY010000287">
    <property type="protein sequence ID" value="KAK9710905.1"/>
    <property type="molecule type" value="Genomic_DNA"/>
</dbReference>
<proteinExistence type="predicted"/>
<keyword evidence="3" id="KW-1185">Reference proteome</keyword>
<gene>
    <name evidence="2" type="ORF">QE152_g25766</name>
</gene>